<dbReference type="EMBL" id="MHKV01000017">
    <property type="protein sequence ID" value="OGY97250.1"/>
    <property type="molecule type" value="Genomic_DNA"/>
</dbReference>
<comment type="similarity">
    <text evidence="7">Belongs to the MurCDEF family.</text>
</comment>
<reference evidence="11 12" key="1">
    <citation type="journal article" date="2016" name="Nat. Commun.">
        <title>Thousands of microbial genomes shed light on interconnected biogeochemical processes in an aquifer system.</title>
        <authorList>
            <person name="Anantharaman K."/>
            <person name="Brown C.T."/>
            <person name="Hug L.A."/>
            <person name="Sharon I."/>
            <person name="Castelle C.J."/>
            <person name="Probst A.J."/>
            <person name="Thomas B.C."/>
            <person name="Singh A."/>
            <person name="Wilkins M.J."/>
            <person name="Karaoz U."/>
            <person name="Brodie E.L."/>
            <person name="Williams K.H."/>
            <person name="Hubbard S.S."/>
            <person name="Banfield J.F."/>
        </authorList>
    </citation>
    <scope>NUCLEOTIDE SEQUENCE [LARGE SCALE GENOMIC DNA]</scope>
</reference>
<keyword evidence="7 8" id="KW-0961">Cell wall biogenesis/degradation</keyword>
<dbReference type="GO" id="GO:0009252">
    <property type="term" value="P:peptidoglycan biosynthetic process"/>
    <property type="evidence" value="ECO:0007669"/>
    <property type="project" value="UniProtKB-UniRule"/>
</dbReference>
<evidence type="ECO:0000256" key="7">
    <source>
        <dbReference type="HAMAP-Rule" id="MF_00639"/>
    </source>
</evidence>
<dbReference type="SUPFAM" id="SSF51735">
    <property type="entry name" value="NAD(P)-binding Rossmann-fold domains"/>
    <property type="match status" value="1"/>
</dbReference>
<feature type="domain" description="Mur ligase C-terminal" evidence="9">
    <location>
        <begin position="281"/>
        <end position="384"/>
    </location>
</feature>
<dbReference type="Pfam" id="PF02875">
    <property type="entry name" value="Mur_ligase_C"/>
    <property type="match status" value="1"/>
</dbReference>
<dbReference type="InterPro" id="IPR004101">
    <property type="entry name" value="Mur_ligase_C"/>
</dbReference>
<dbReference type="SUPFAM" id="SSF53244">
    <property type="entry name" value="MurD-like peptide ligases, peptide-binding domain"/>
    <property type="match status" value="1"/>
</dbReference>
<dbReference type="InterPro" id="IPR036291">
    <property type="entry name" value="NAD(P)-bd_dom_sf"/>
</dbReference>
<dbReference type="GO" id="GO:0051301">
    <property type="term" value="P:cell division"/>
    <property type="evidence" value="ECO:0007669"/>
    <property type="project" value="UniProtKB-KW"/>
</dbReference>
<dbReference type="InterPro" id="IPR005762">
    <property type="entry name" value="MurD"/>
</dbReference>
<dbReference type="AlphaFoldDB" id="A0A1G2C9B9"/>
<dbReference type="HAMAP" id="MF_00639">
    <property type="entry name" value="MurD"/>
    <property type="match status" value="1"/>
</dbReference>
<keyword evidence="5 7" id="KW-0547">Nucleotide-binding</keyword>
<feature type="binding site" evidence="7">
    <location>
        <begin position="106"/>
        <end position="112"/>
    </location>
    <ligand>
        <name>ATP</name>
        <dbReference type="ChEBI" id="CHEBI:30616"/>
    </ligand>
</feature>
<dbReference type="Gene3D" id="3.40.50.720">
    <property type="entry name" value="NAD(P)-binding Rossmann-like Domain"/>
    <property type="match status" value="1"/>
</dbReference>
<dbReference type="PANTHER" id="PTHR43692:SF1">
    <property type="entry name" value="UDP-N-ACETYLMURAMOYLALANINE--D-GLUTAMATE LIGASE"/>
    <property type="match status" value="1"/>
</dbReference>
<evidence type="ECO:0000256" key="8">
    <source>
        <dbReference type="RuleBase" id="RU003664"/>
    </source>
</evidence>
<dbReference type="Proteomes" id="UP000176349">
    <property type="component" value="Unassembled WGS sequence"/>
</dbReference>
<comment type="caution">
    <text evidence="11">The sequence shown here is derived from an EMBL/GenBank/DDBJ whole genome shotgun (WGS) entry which is preliminary data.</text>
</comment>
<dbReference type="GO" id="GO:0008764">
    <property type="term" value="F:UDP-N-acetylmuramoylalanine-D-glutamate ligase activity"/>
    <property type="evidence" value="ECO:0007669"/>
    <property type="project" value="UniProtKB-UniRule"/>
</dbReference>
<accession>A0A1G2C9B9</accession>
<evidence type="ECO:0000256" key="6">
    <source>
        <dbReference type="ARBA" id="ARBA00022840"/>
    </source>
</evidence>
<evidence type="ECO:0000313" key="12">
    <source>
        <dbReference type="Proteomes" id="UP000176349"/>
    </source>
</evidence>
<dbReference type="PANTHER" id="PTHR43692">
    <property type="entry name" value="UDP-N-ACETYLMURAMOYLALANINE--D-GLUTAMATE LIGASE"/>
    <property type="match status" value="1"/>
</dbReference>
<dbReference type="InterPro" id="IPR036565">
    <property type="entry name" value="Mur-like_cat_sf"/>
</dbReference>
<dbReference type="EC" id="6.3.2.9" evidence="7 8"/>
<dbReference type="NCBIfam" id="TIGR01087">
    <property type="entry name" value="murD"/>
    <property type="match status" value="1"/>
</dbReference>
<comment type="catalytic activity">
    <reaction evidence="7 8">
        <text>UDP-N-acetyl-alpha-D-muramoyl-L-alanine + D-glutamate + ATP = UDP-N-acetyl-alpha-D-muramoyl-L-alanyl-D-glutamate + ADP + phosphate + H(+)</text>
        <dbReference type="Rhea" id="RHEA:16429"/>
        <dbReference type="ChEBI" id="CHEBI:15378"/>
        <dbReference type="ChEBI" id="CHEBI:29986"/>
        <dbReference type="ChEBI" id="CHEBI:30616"/>
        <dbReference type="ChEBI" id="CHEBI:43474"/>
        <dbReference type="ChEBI" id="CHEBI:83898"/>
        <dbReference type="ChEBI" id="CHEBI:83900"/>
        <dbReference type="ChEBI" id="CHEBI:456216"/>
        <dbReference type="EC" id="6.3.2.9"/>
    </reaction>
</comment>
<dbReference type="GO" id="GO:0005737">
    <property type="term" value="C:cytoplasm"/>
    <property type="evidence" value="ECO:0007669"/>
    <property type="project" value="UniProtKB-SubCell"/>
</dbReference>
<evidence type="ECO:0000256" key="2">
    <source>
        <dbReference type="ARBA" id="ARBA00004752"/>
    </source>
</evidence>
<feature type="domain" description="Mur ligase central" evidence="10">
    <location>
        <begin position="104"/>
        <end position="225"/>
    </location>
</feature>
<evidence type="ECO:0000256" key="5">
    <source>
        <dbReference type="ARBA" id="ARBA00022741"/>
    </source>
</evidence>
<comment type="subcellular location">
    <subcellularLocation>
        <location evidence="1 7 8">Cytoplasm</location>
    </subcellularLocation>
</comment>
<evidence type="ECO:0000259" key="10">
    <source>
        <dbReference type="Pfam" id="PF08245"/>
    </source>
</evidence>
<comment type="function">
    <text evidence="7 8">Cell wall formation. Catalyzes the addition of glutamate to the nucleotide precursor UDP-N-acetylmuramoyl-L-alanine (UMA).</text>
</comment>
<keyword evidence="7 8" id="KW-0573">Peptidoglycan synthesis</keyword>
<keyword evidence="7 8" id="KW-0131">Cell cycle</keyword>
<evidence type="ECO:0000259" key="9">
    <source>
        <dbReference type="Pfam" id="PF02875"/>
    </source>
</evidence>
<keyword evidence="7 8" id="KW-0133">Cell shape</keyword>
<dbReference type="UniPathway" id="UPA00219"/>
<keyword evidence="6 7" id="KW-0067">ATP-binding</keyword>
<dbReference type="SUPFAM" id="SSF53623">
    <property type="entry name" value="MurD-like peptide ligases, catalytic domain"/>
    <property type="match status" value="1"/>
</dbReference>
<dbReference type="Gene3D" id="3.40.1190.10">
    <property type="entry name" value="Mur-like, catalytic domain"/>
    <property type="match status" value="1"/>
</dbReference>
<dbReference type="Gene3D" id="3.90.190.20">
    <property type="entry name" value="Mur ligase, C-terminal domain"/>
    <property type="match status" value="1"/>
</dbReference>
<evidence type="ECO:0000256" key="3">
    <source>
        <dbReference type="ARBA" id="ARBA00022490"/>
    </source>
</evidence>
<keyword evidence="4 7" id="KW-0436">Ligase</keyword>
<sequence length="422" mass="46576">MRIAILGFGSEGQAMLAALKRDPVYRSATITVLDRNKKTSVPKNVRAVAGPAYLDNLRQFDLIFRTPGFPFMNAKLQAARRKGVKVSSVTRYFFEHAPCAIIGITGTKGKGTTTTLLYEILKRTGRSVYLAGNIGLPAVALLPRLRKNDLVILELSSFQLQDLDRSPQVAGVLEIFPDHQDAHRDMKEYVEAKSSIARNQKPDDRVFFADSGWSRWVAKFGKGKKIAVLPSRTRLIAPADMAVPGMHNFRNAVMASAIAASLDVPKETIRDAVRAFRGLEHRLEFVREVGRIRFYDDSASTNPDTAAAACRSFEDPAVLIAGGKDKNLDYATLAKALKDSVVEHVVLFGENREKIWKALSGGHVPAEFASSLEEAVASAYRAARLFSAQHAAVIFSPGAASFDMFKNYKDRGRRFKMIVRSL</sequence>
<dbReference type="GO" id="GO:0005524">
    <property type="term" value="F:ATP binding"/>
    <property type="evidence" value="ECO:0007669"/>
    <property type="project" value="UniProtKB-UniRule"/>
</dbReference>
<comment type="pathway">
    <text evidence="2 7 8">Cell wall biogenesis; peptidoglycan biosynthesis.</text>
</comment>
<name>A0A1G2C9B9_9BACT</name>
<organism evidence="11 12">
    <name type="scientific">Candidatus Liptonbacteria bacterium GWC1_60_9</name>
    <dbReference type="NCBI Taxonomy" id="1798645"/>
    <lineage>
        <taxon>Bacteria</taxon>
        <taxon>Candidatus Liptoniibacteriota</taxon>
    </lineage>
</organism>
<protein>
    <recommendedName>
        <fullName evidence="7 8">UDP-N-acetylmuramoylalanine--D-glutamate ligase</fullName>
        <ecNumber evidence="7 8">6.3.2.9</ecNumber>
    </recommendedName>
    <alternativeName>
        <fullName evidence="7">D-glutamic acid-adding enzyme</fullName>
    </alternativeName>
    <alternativeName>
        <fullName evidence="7">UDP-N-acetylmuramoyl-L-alanyl-D-glutamate synthetase</fullName>
    </alternativeName>
</protein>
<gene>
    <name evidence="7" type="primary">murD</name>
    <name evidence="11" type="ORF">A2128_02305</name>
</gene>
<evidence type="ECO:0000256" key="4">
    <source>
        <dbReference type="ARBA" id="ARBA00022598"/>
    </source>
</evidence>
<evidence type="ECO:0000256" key="1">
    <source>
        <dbReference type="ARBA" id="ARBA00004496"/>
    </source>
</evidence>
<dbReference type="InterPro" id="IPR013221">
    <property type="entry name" value="Mur_ligase_cen"/>
</dbReference>
<keyword evidence="7 8" id="KW-0132">Cell division</keyword>
<keyword evidence="3 7" id="KW-0963">Cytoplasm</keyword>
<evidence type="ECO:0000313" key="11">
    <source>
        <dbReference type="EMBL" id="OGY97250.1"/>
    </source>
</evidence>
<dbReference type="GO" id="GO:0008360">
    <property type="term" value="P:regulation of cell shape"/>
    <property type="evidence" value="ECO:0007669"/>
    <property type="project" value="UniProtKB-KW"/>
</dbReference>
<dbReference type="InterPro" id="IPR036615">
    <property type="entry name" value="Mur_ligase_C_dom_sf"/>
</dbReference>
<proteinExistence type="inferred from homology"/>
<dbReference type="GO" id="GO:0071555">
    <property type="term" value="P:cell wall organization"/>
    <property type="evidence" value="ECO:0007669"/>
    <property type="project" value="UniProtKB-KW"/>
</dbReference>
<dbReference type="Pfam" id="PF08245">
    <property type="entry name" value="Mur_ligase_M"/>
    <property type="match status" value="1"/>
</dbReference>